<accession>A0A9Q4HN88</accession>
<protein>
    <submittedName>
        <fullName evidence="1">tRNA-Val4</fullName>
    </submittedName>
</protein>
<dbReference type="Proteomes" id="UP001073053">
    <property type="component" value="Unassembled WGS sequence"/>
</dbReference>
<comment type="caution">
    <text evidence="1">The sequence shown here is derived from an EMBL/GenBank/DDBJ whole genome shotgun (WGS) entry which is preliminary data.</text>
</comment>
<gene>
    <name evidence="1" type="ORF">MOF03_03580</name>
</gene>
<reference evidence="1" key="1">
    <citation type="submission" date="2022-02" db="EMBL/GenBank/DDBJ databases">
        <title>Crop Bioprotection Bacillus Genome Sequencing.</title>
        <authorList>
            <person name="Dunlap C."/>
        </authorList>
    </citation>
    <scope>NUCLEOTIDE SEQUENCE</scope>
    <source>
        <strain evidence="1">EC49O2N-C10</strain>
    </source>
</reference>
<sequence length="111" mass="13187">MKYTYKFEKDPFGDLGMVLPEEISIFSDFIENIATEEQANEYIDYIEKVLEGIYEDFEIELNATSVLIKKDVTIVENSFRIEEPYENSIETDQFRELLIIWRDKIPEIFKG</sequence>
<organism evidence="1 2">
    <name type="scientific">Bacillus halotolerans</name>
    <dbReference type="NCBI Taxonomy" id="260554"/>
    <lineage>
        <taxon>Bacteria</taxon>
        <taxon>Bacillati</taxon>
        <taxon>Bacillota</taxon>
        <taxon>Bacilli</taxon>
        <taxon>Bacillales</taxon>
        <taxon>Bacillaceae</taxon>
        <taxon>Bacillus</taxon>
    </lineage>
</organism>
<dbReference type="EMBL" id="JALAWA010000002">
    <property type="protein sequence ID" value="MCY9183743.1"/>
    <property type="molecule type" value="Genomic_DNA"/>
</dbReference>
<name>A0A9Q4HN88_9BACI</name>
<dbReference type="AlphaFoldDB" id="A0A9Q4HN88"/>
<evidence type="ECO:0000313" key="1">
    <source>
        <dbReference type="EMBL" id="MCY9183743.1"/>
    </source>
</evidence>
<proteinExistence type="predicted"/>
<evidence type="ECO:0000313" key="2">
    <source>
        <dbReference type="Proteomes" id="UP001073053"/>
    </source>
</evidence>
<dbReference type="RefSeq" id="WP_024120982.1">
    <property type="nucleotide sequence ID" value="NZ_ASJT01000031.1"/>
</dbReference>